<evidence type="ECO:0000313" key="8">
    <source>
        <dbReference type="Proteomes" id="UP000247838"/>
    </source>
</evidence>
<evidence type="ECO:0000313" key="6">
    <source>
        <dbReference type="EMBL" id="PXY94423.1"/>
    </source>
</evidence>
<dbReference type="NCBIfam" id="NF012228">
    <property type="entry name" value="RobA_TF"/>
    <property type="match status" value="1"/>
</dbReference>
<dbReference type="Proteomes" id="UP000030901">
    <property type="component" value="Chromosome"/>
</dbReference>
<dbReference type="SMART" id="SM00342">
    <property type="entry name" value="HTH_ARAC"/>
    <property type="match status" value="1"/>
</dbReference>
<dbReference type="Pfam" id="PF06445">
    <property type="entry name" value="GyrI-like"/>
    <property type="match status" value="1"/>
</dbReference>
<gene>
    <name evidence="6" type="primary">robA</name>
    <name evidence="6" type="ORF">DKK76_11125</name>
    <name evidence="5" type="ORF">FPB0191_02283</name>
</gene>
<evidence type="ECO:0000256" key="2">
    <source>
        <dbReference type="ARBA" id="ARBA00023125"/>
    </source>
</evidence>
<dbReference type="STRING" id="1267021.FPB0191_02283"/>
<organism evidence="5 7">
    <name type="scientific">Frischella perrara</name>
    <dbReference type="NCBI Taxonomy" id="1267021"/>
    <lineage>
        <taxon>Bacteria</taxon>
        <taxon>Pseudomonadati</taxon>
        <taxon>Pseudomonadota</taxon>
        <taxon>Gammaproteobacteria</taxon>
        <taxon>Orbales</taxon>
        <taxon>Orbaceae</taxon>
        <taxon>Frischella</taxon>
    </lineage>
</organism>
<dbReference type="Pfam" id="PF12833">
    <property type="entry name" value="HTH_18"/>
    <property type="match status" value="1"/>
</dbReference>
<dbReference type="Gene3D" id="3.20.80.10">
    <property type="entry name" value="Regulatory factor, effector binding domain"/>
    <property type="match status" value="1"/>
</dbReference>
<dbReference type="SUPFAM" id="SSF55136">
    <property type="entry name" value="Probable bacterial effector-binding domain"/>
    <property type="match status" value="1"/>
</dbReference>
<evidence type="ECO:0000313" key="7">
    <source>
        <dbReference type="Proteomes" id="UP000030901"/>
    </source>
</evidence>
<feature type="domain" description="HTH araC/xylS-type" evidence="4">
    <location>
        <begin position="8"/>
        <end position="106"/>
    </location>
</feature>
<keyword evidence="1" id="KW-0805">Transcription regulation</keyword>
<dbReference type="InterPro" id="IPR029442">
    <property type="entry name" value="GyrI-like"/>
</dbReference>
<dbReference type="GO" id="GO:0043565">
    <property type="term" value="F:sequence-specific DNA binding"/>
    <property type="evidence" value="ECO:0007669"/>
    <property type="project" value="InterPro"/>
</dbReference>
<dbReference type="OrthoDB" id="282744at2"/>
<reference evidence="6 8" key="2">
    <citation type="submission" date="2018-05" db="EMBL/GenBank/DDBJ databases">
        <title>Reference genomes for bee gut microbiota database.</title>
        <authorList>
            <person name="Ellegaard K.M."/>
        </authorList>
    </citation>
    <scope>NUCLEOTIDE SEQUENCE [LARGE SCALE GENOMIC DNA]</scope>
    <source>
        <strain evidence="6 8">ESL0167</strain>
    </source>
</reference>
<proteinExistence type="predicted"/>
<dbReference type="PRINTS" id="PR00032">
    <property type="entry name" value="HTHARAC"/>
</dbReference>
<dbReference type="InterPro" id="IPR050959">
    <property type="entry name" value="MarA-like"/>
</dbReference>
<accession>A0A0A7S9S7</accession>
<keyword evidence="2 5" id="KW-0238">DNA-binding</keyword>
<dbReference type="InterPro" id="IPR009057">
    <property type="entry name" value="Homeodomain-like_sf"/>
</dbReference>
<dbReference type="FunFam" id="1.10.10.60:FF:000030">
    <property type="entry name" value="DNA-binding transcriptional regulator SoxS"/>
    <property type="match status" value="1"/>
</dbReference>
<name>A0A0A7S9S7_FRIPE</name>
<dbReference type="PROSITE" id="PS00041">
    <property type="entry name" value="HTH_ARAC_FAMILY_1"/>
    <property type="match status" value="1"/>
</dbReference>
<dbReference type="PROSITE" id="PS01124">
    <property type="entry name" value="HTH_ARAC_FAMILY_2"/>
    <property type="match status" value="1"/>
</dbReference>
<dbReference type="KEGG" id="fpp:FPB0191_02283"/>
<dbReference type="InterPro" id="IPR018060">
    <property type="entry name" value="HTH_AraC"/>
</dbReference>
<dbReference type="InterPro" id="IPR058147">
    <property type="entry name" value="Rob"/>
</dbReference>
<dbReference type="RefSeq" id="WP_039106247.1">
    <property type="nucleotide sequence ID" value="NZ_CAMLJH010000001.1"/>
</dbReference>
<dbReference type="Proteomes" id="UP000247838">
    <property type="component" value="Unassembled WGS sequence"/>
</dbReference>
<reference evidence="5 7" key="1">
    <citation type="journal article" date="2014" name="Appl. Environ. Microbiol.">
        <title>Gut symbionts from distinct hosts exhibit genotoxic activity via divergent colibactin biosynthetic pathways.</title>
        <authorList>
            <person name="Engel P."/>
            <person name="Vizcaino M.I."/>
            <person name="Crawford J.M."/>
        </authorList>
    </citation>
    <scope>NUCLEOTIDE SEQUENCE [LARGE SCALE GENOMIC DNA]</scope>
    <source>
        <strain evidence="5 7">PEB0191</strain>
    </source>
</reference>
<evidence type="ECO:0000313" key="5">
    <source>
        <dbReference type="EMBL" id="AJA46086.1"/>
    </source>
</evidence>
<evidence type="ECO:0000256" key="3">
    <source>
        <dbReference type="ARBA" id="ARBA00023163"/>
    </source>
</evidence>
<dbReference type="InterPro" id="IPR018062">
    <property type="entry name" value="HTH_AraC-typ_CS"/>
</dbReference>
<dbReference type="Gene3D" id="1.10.10.60">
    <property type="entry name" value="Homeodomain-like"/>
    <property type="match status" value="2"/>
</dbReference>
<protein>
    <submittedName>
        <fullName evidence="5">AraC-type DNA-binding domain-containing protein</fullName>
    </submittedName>
    <submittedName>
        <fullName evidence="6">MDR efflux pump AcrAB transcriptional activator RobA</fullName>
    </submittedName>
</protein>
<keyword evidence="7" id="KW-1185">Reference proteome</keyword>
<dbReference type="SUPFAM" id="SSF46689">
    <property type="entry name" value="Homeodomain-like"/>
    <property type="match status" value="2"/>
</dbReference>
<dbReference type="InterPro" id="IPR011256">
    <property type="entry name" value="Reg_factor_effector_dom_sf"/>
</dbReference>
<dbReference type="EMBL" id="CP009056">
    <property type="protein sequence ID" value="AJA46086.1"/>
    <property type="molecule type" value="Genomic_DNA"/>
</dbReference>
<dbReference type="AlphaFoldDB" id="A0A0A7S9S7"/>
<evidence type="ECO:0000256" key="1">
    <source>
        <dbReference type="ARBA" id="ARBA00023015"/>
    </source>
</evidence>
<dbReference type="EMBL" id="QGLM01000021">
    <property type="protein sequence ID" value="PXY94423.1"/>
    <property type="molecule type" value="Genomic_DNA"/>
</dbReference>
<dbReference type="InterPro" id="IPR020449">
    <property type="entry name" value="Tscrpt_reg_AraC-type_HTH"/>
</dbReference>
<keyword evidence="3" id="KW-0804">Transcription</keyword>
<sequence length="299" mass="34932">MNQINIISDLIKWIEKNLEQPLSIDAVAEKSGYSKWHLQRMFKKVTGQILGTYIRHRRLTHAALALRLTSKPILDIAMQYRFDSQQTFTRSFKRQFNVTPATYRRNDLWNPAGLTPPIELQKIQISLPEPTFANFPEQEFWGITYKNNCDLNTLINKNTELRKQFFNDYLAKTFNNKRTLPDKIYSFSRLVKSKDKDNQDEQELLYSIAIEEQNISENTKKIVSSGGLYLCFKYVGSPASFIDFMNHVYFSAIPRLNVQLRRAEVIEIYRNHDNVSRLGNITEINVLDCDYCIPIVSLD</sequence>
<evidence type="ECO:0000259" key="4">
    <source>
        <dbReference type="PROSITE" id="PS01124"/>
    </source>
</evidence>
<dbReference type="PANTHER" id="PTHR47504">
    <property type="entry name" value="RIGHT ORIGIN-BINDING PROTEIN"/>
    <property type="match status" value="1"/>
</dbReference>
<dbReference type="HOGENOM" id="CLU_000445_81_1_6"/>
<dbReference type="PANTHER" id="PTHR47504:SF5">
    <property type="entry name" value="RIGHT ORIGIN-BINDING PROTEIN"/>
    <property type="match status" value="1"/>
</dbReference>
<dbReference type="GO" id="GO:0003700">
    <property type="term" value="F:DNA-binding transcription factor activity"/>
    <property type="evidence" value="ECO:0007669"/>
    <property type="project" value="InterPro"/>
</dbReference>